<dbReference type="SUPFAM" id="SSF54211">
    <property type="entry name" value="Ribosomal protein S5 domain 2-like"/>
    <property type="match status" value="1"/>
</dbReference>
<feature type="binding site" evidence="6">
    <location>
        <position position="88"/>
    </location>
    <ligand>
        <name>phosphate</name>
        <dbReference type="ChEBI" id="CHEBI:43474"/>
        <note>substrate</note>
    </ligand>
</feature>
<evidence type="ECO:0000256" key="2">
    <source>
        <dbReference type="ARBA" id="ARBA00022552"/>
    </source>
</evidence>
<comment type="catalytic activity">
    <reaction evidence="6">
        <text>tRNA(n+1) + phosphate = tRNA(n) + a ribonucleoside 5'-diphosphate</text>
        <dbReference type="Rhea" id="RHEA:10628"/>
        <dbReference type="Rhea" id="RHEA-COMP:17343"/>
        <dbReference type="Rhea" id="RHEA-COMP:17344"/>
        <dbReference type="ChEBI" id="CHEBI:43474"/>
        <dbReference type="ChEBI" id="CHEBI:57930"/>
        <dbReference type="ChEBI" id="CHEBI:173114"/>
        <dbReference type="EC" id="2.7.7.56"/>
    </reaction>
</comment>
<dbReference type="InterPro" id="IPR020568">
    <property type="entry name" value="Ribosomal_Su5_D2-typ_SF"/>
</dbReference>
<evidence type="ECO:0000256" key="5">
    <source>
        <dbReference type="ARBA" id="ARBA00022884"/>
    </source>
</evidence>
<dbReference type="Pfam" id="PF01138">
    <property type="entry name" value="RNase_PH"/>
    <property type="match status" value="1"/>
</dbReference>
<accession>A0AAQ1JQH4</accession>
<keyword evidence="10" id="KW-1185">Reference proteome</keyword>
<dbReference type="Proteomes" id="UP000243518">
    <property type="component" value="Unassembled WGS sequence"/>
</dbReference>
<keyword evidence="3 6" id="KW-0820">tRNA-binding</keyword>
<dbReference type="HAMAP" id="MF_00564">
    <property type="entry name" value="RNase_PH"/>
    <property type="match status" value="1"/>
</dbReference>
<dbReference type="GO" id="GO:0016075">
    <property type="term" value="P:rRNA catabolic process"/>
    <property type="evidence" value="ECO:0007669"/>
    <property type="project" value="UniProtKB-UniRule"/>
</dbReference>
<evidence type="ECO:0000313" key="9">
    <source>
        <dbReference type="EMBL" id="SEG41825.1"/>
    </source>
</evidence>
<proteinExistence type="inferred from homology"/>
<dbReference type="Gene3D" id="3.30.230.70">
    <property type="entry name" value="GHMP Kinase, N-terminal domain"/>
    <property type="match status" value="1"/>
</dbReference>
<dbReference type="GO" id="GO:0000175">
    <property type="term" value="F:3'-5'-RNA exonuclease activity"/>
    <property type="evidence" value="ECO:0007669"/>
    <property type="project" value="UniProtKB-UniRule"/>
</dbReference>
<evidence type="ECO:0000256" key="4">
    <source>
        <dbReference type="ARBA" id="ARBA00022694"/>
    </source>
</evidence>
<dbReference type="InterPro" id="IPR018336">
    <property type="entry name" value="RNase_PH_CS"/>
</dbReference>
<dbReference type="InterPro" id="IPR050080">
    <property type="entry name" value="RNase_PH"/>
</dbReference>
<dbReference type="InterPro" id="IPR001247">
    <property type="entry name" value="ExoRNase_PH_dom1"/>
</dbReference>
<evidence type="ECO:0000256" key="6">
    <source>
        <dbReference type="HAMAP-Rule" id="MF_00564"/>
    </source>
</evidence>
<protein>
    <recommendedName>
        <fullName evidence="6">Ribonuclease PH</fullName>
        <shortName evidence="6">RNase PH</shortName>
        <ecNumber evidence="6">2.7.7.56</ecNumber>
    </recommendedName>
    <alternativeName>
        <fullName evidence="6">tRNA nucleotidyltransferase</fullName>
    </alternativeName>
</protein>
<comment type="caution">
    <text evidence="9">The sequence shown here is derived from an EMBL/GenBank/DDBJ whole genome shotgun (WGS) entry which is preliminary data.</text>
</comment>
<dbReference type="GO" id="GO:0009022">
    <property type="term" value="F:tRNA nucleotidyltransferase activity"/>
    <property type="evidence" value="ECO:0007669"/>
    <property type="project" value="UniProtKB-UniRule"/>
</dbReference>
<dbReference type="CDD" id="cd11362">
    <property type="entry name" value="RNase_PH_bact"/>
    <property type="match status" value="1"/>
</dbReference>
<evidence type="ECO:0000259" key="7">
    <source>
        <dbReference type="Pfam" id="PF01138"/>
    </source>
</evidence>
<dbReference type="EMBL" id="FNVE01000006">
    <property type="protein sequence ID" value="SEG41825.1"/>
    <property type="molecule type" value="Genomic_DNA"/>
</dbReference>
<keyword evidence="6" id="KW-0808">Transferase</keyword>
<comment type="similarity">
    <text evidence="1 6">Belongs to the RNase PH family.</text>
</comment>
<dbReference type="NCBIfam" id="TIGR01966">
    <property type="entry name" value="RNasePH"/>
    <property type="match status" value="1"/>
</dbReference>
<dbReference type="GO" id="GO:0000049">
    <property type="term" value="F:tRNA binding"/>
    <property type="evidence" value="ECO:0007669"/>
    <property type="project" value="UniProtKB-UniRule"/>
</dbReference>
<organism evidence="9 10">
    <name type="scientific">Halopseudomonas aestusnigri</name>
    <dbReference type="NCBI Taxonomy" id="857252"/>
    <lineage>
        <taxon>Bacteria</taxon>
        <taxon>Pseudomonadati</taxon>
        <taxon>Pseudomonadota</taxon>
        <taxon>Gammaproteobacteria</taxon>
        <taxon>Pseudomonadales</taxon>
        <taxon>Pseudomonadaceae</taxon>
        <taxon>Halopseudomonas</taxon>
    </lineage>
</organism>
<name>A0AAQ1JQH4_9GAMM</name>
<evidence type="ECO:0000313" key="10">
    <source>
        <dbReference type="Proteomes" id="UP000243518"/>
    </source>
</evidence>
<keyword evidence="4 6" id="KW-0819">tRNA processing</keyword>
<keyword evidence="2 6" id="KW-0698">rRNA processing</keyword>
<evidence type="ECO:0000256" key="1">
    <source>
        <dbReference type="ARBA" id="ARBA00006678"/>
    </source>
</evidence>
<evidence type="ECO:0000256" key="3">
    <source>
        <dbReference type="ARBA" id="ARBA00022555"/>
    </source>
</evidence>
<feature type="binding site" evidence="6">
    <location>
        <begin position="126"/>
        <end position="128"/>
    </location>
    <ligand>
        <name>phosphate</name>
        <dbReference type="ChEBI" id="CHEBI:43474"/>
        <note>substrate</note>
    </ligand>
</feature>
<comment type="function">
    <text evidence="6">Phosphorolytic 3'-5' exoribonuclease that plays an important role in tRNA 3'-end maturation. Removes nucleotide residues following the 3'-CCA terminus of tRNAs; can also add nucleotides to the ends of RNA molecules by using nucleoside diphosphates as substrates, but this may not be physiologically important. Probably plays a role in initiation of 16S rRNA degradation (leading to ribosome degradation) during starvation.</text>
</comment>
<dbReference type="PANTHER" id="PTHR11953:SF0">
    <property type="entry name" value="EXOSOME COMPLEX COMPONENT RRP41"/>
    <property type="match status" value="1"/>
</dbReference>
<feature type="domain" description="Exoribonuclease phosphorolytic" evidence="7">
    <location>
        <begin position="12"/>
        <end position="142"/>
    </location>
</feature>
<dbReference type="PANTHER" id="PTHR11953">
    <property type="entry name" value="EXOSOME COMPLEX COMPONENT"/>
    <property type="match status" value="1"/>
</dbReference>
<dbReference type="FunFam" id="3.30.230.70:FF:000003">
    <property type="entry name" value="Ribonuclease PH"/>
    <property type="match status" value="1"/>
</dbReference>
<evidence type="ECO:0000259" key="8">
    <source>
        <dbReference type="Pfam" id="PF03725"/>
    </source>
</evidence>
<dbReference type="Pfam" id="PF03725">
    <property type="entry name" value="RNase_PH_C"/>
    <property type="match status" value="1"/>
</dbReference>
<dbReference type="InterPro" id="IPR002381">
    <property type="entry name" value="RNase_PH_bac-type"/>
</dbReference>
<sequence>MMKRPSERAADQMRQVTLTRHYTKHAEGSVLVEFGDTKVICTVSVEAGVPRFLRGSGQGWITAEYGMLPRSTGSRMQRESSKGKQGGRTLEIQRLIGRSLRAAVDLKTLGENTLYIDCDVIQADGGTRTASITGACVALVDALRAMKQRGAIKKVPEVQMIAAISVGIYQGVPVLDLDYPEDSAADTDLNVVMTDKGGFIEVQGTAEAAPFSAEDLNAMLTLARKGTDELFALQRAALED</sequence>
<dbReference type="EC" id="2.7.7.56" evidence="6"/>
<dbReference type="SUPFAM" id="SSF55666">
    <property type="entry name" value="Ribonuclease PH domain 2-like"/>
    <property type="match status" value="1"/>
</dbReference>
<dbReference type="PROSITE" id="PS01277">
    <property type="entry name" value="RIBONUCLEASE_PH"/>
    <property type="match status" value="1"/>
</dbReference>
<dbReference type="GO" id="GO:0008033">
    <property type="term" value="P:tRNA processing"/>
    <property type="evidence" value="ECO:0007669"/>
    <property type="project" value="UniProtKB-UniRule"/>
</dbReference>
<keyword evidence="6" id="KW-0548">Nucleotidyltransferase</keyword>
<dbReference type="AlphaFoldDB" id="A0AAQ1JQH4"/>
<dbReference type="InterPro" id="IPR027408">
    <property type="entry name" value="PNPase/RNase_PH_dom_sf"/>
</dbReference>
<keyword evidence="5" id="KW-0694">RNA-binding</keyword>
<dbReference type="GO" id="GO:0031125">
    <property type="term" value="P:rRNA 3'-end processing"/>
    <property type="evidence" value="ECO:0007669"/>
    <property type="project" value="UniProtKB-ARBA"/>
</dbReference>
<feature type="domain" description="Exoribonuclease phosphorolytic" evidence="8">
    <location>
        <begin position="160"/>
        <end position="226"/>
    </location>
</feature>
<gene>
    <name evidence="6" type="primary">rph</name>
    <name evidence="9" type="ORF">SAMN05216586_106156</name>
</gene>
<dbReference type="InterPro" id="IPR036345">
    <property type="entry name" value="ExoRNase_PH_dom2_sf"/>
</dbReference>
<comment type="subunit">
    <text evidence="6">Homohexameric ring arranged as a trimer of dimers.</text>
</comment>
<dbReference type="InterPro" id="IPR015847">
    <property type="entry name" value="ExoRNase_PH_dom2"/>
</dbReference>
<reference evidence="9 10" key="1">
    <citation type="submission" date="2016-10" db="EMBL/GenBank/DDBJ databases">
        <authorList>
            <person name="Varghese N."/>
            <person name="Submissions S."/>
        </authorList>
    </citation>
    <scope>NUCLEOTIDE SEQUENCE [LARGE SCALE GENOMIC DNA]</scope>
    <source>
        <strain evidence="9 10">CECT 8317</strain>
    </source>
</reference>